<dbReference type="RefSeq" id="WP_188910777.1">
    <property type="nucleotide sequence ID" value="NZ_BMMF01000003.1"/>
</dbReference>
<evidence type="ECO:0000313" key="16">
    <source>
        <dbReference type="Proteomes" id="UP000600449"/>
    </source>
</evidence>
<evidence type="ECO:0000259" key="12">
    <source>
        <dbReference type="Pfam" id="PF02770"/>
    </source>
</evidence>
<evidence type="ECO:0000256" key="2">
    <source>
        <dbReference type="ARBA" id="ARBA00009347"/>
    </source>
</evidence>
<dbReference type="Proteomes" id="UP000600449">
    <property type="component" value="Unassembled WGS sequence"/>
</dbReference>
<dbReference type="InterPro" id="IPR013786">
    <property type="entry name" value="AcylCoA_DH/ox_N"/>
</dbReference>
<accession>A0A917Q5T7</accession>
<organism evidence="15 16">
    <name type="scientific">Salinarimonas ramus</name>
    <dbReference type="NCBI Taxonomy" id="690164"/>
    <lineage>
        <taxon>Bacteria</taxon>
        <taxon>Pseudomonadati</taxon>
        <taxon>Pseudomonadota</taxon>
        <taxon>Alphaproteobacteria</taxon>
        <taxon>Hyphomicrobiales</taxon>
        <taxon>Salinarimonadaceae</taxon>
        <taxon>Salinarimonas</taxon>
    </lineage>
</organism>
<evidence type="ECO:0000256" key="10">
    <source>
        <dbReference type="RuleBase" id="RU362125"/>
    </source>
</evidence>
<comment type="caution">
    <text evidence="15">The sequence shown here is derived from an EMBL/GenBank/DDBJ whole genome shotgun (WGS) entry which is preliminary data.</text>
</comment>
<dbReference type="PANTHER" id="PTHR42803:SF1">
    <property type="entry name" value="BROAD-SPECIFICITY LINEAR ACYL-COA DEHYDROGENASE FADE5"/>
    <property type="match status" value="1"/>
</dbReference>
<keyword evidence="5 10" id="KW-0560">Oxidoreductase</keyword>
<dbReference type="InterPro" id="IPR046373">
    <property type="entry name" value="Acyl-CoA_Oxase/DH_mid-dom_sf"/>
</dbReference>
<reference evidence="15 16" key="1">
    <citation type="journal article" date="2014" name="Int. J. Syst. Evol. Microbiol.">
        <title>Complete genome sequence of Corynebacterium casei LMG S-19264T (=DSM 44701T), isolated from a smear-ripened cheese.</title>
        <authorList>
            <consortium name="US DOE Joint Genome Institute (JGI-PGF)"/>
            <person name="Walter F."/>
            <person name="Albersmeier A."/>
            <person name="Kalinowski J."/>
            <person name="Ruckert C."/>
        </authorList>
    </citation>
    <scope>NUCLEOTIDE SEQUENCE [LARGE SCALE GENOMIC DNA]</scope>
    <source>
        <strain evidence="15 16">CGMCC 1.9161</strain>
    </source>
</reference>
<dbReference type="InterPro" id="IPR009100">
    <property type="entry name" value="AcylCoA_DH/oxidase_NM_dom_sf"/>
</dbReference>
<dbReference type="InterPro" id="IPR025878">
    <property type="entry name" value="Acyl-CoA_dh-like_C_dom"/>
</dbReference>
<comment type="catalytic activity">
    <reaction evidence="6">
        <text>3-(methylsulfanyl)propanoyl-CoA + oxidized [electron-transfer flavoprotein] + H(+) = 3-(methylsulfanyl)acryloyl-CoA + reduced [electron-transfer flavoprotein]</text>
        <dbReference type="Rhea" id="RHEA:52612"/>
        <dbReference type="Rhea" id="RHEA-COMP:10685"/>
        <dbReference type="Rhea" id="RHEA-COMP:10686"/>
        <dbReference type="ChEBI" id="CHEBI:15378"/>
        <dbReference type="ChEBI" id="CHEBI:57692"/>
        <dbReference type="ChEBI" id="CHEBI:58307"/>
        <dbReference type="ChEBI" id="CHEBI:82815"/>
        <dbReference type="ChEBI" id="CHEBI:84994"/>
        <dbReference type="EC" id="1.3.99.41"/>
    </reaction>
    <physiologicalReaction direction="left-to-right" evidence="6">
        <dbReference type="Rhea" id="RHEA:52613"/>
    </physiologicalReaction>
</comment>
<dbReference type="Gene3D" id="1.10.540.10">
    <property type="entry name" value="Acyl-CoA dehydrogenase/oxidase, N-terminal domain"/>
    <property type="match status" value="1"/>
</dbReference>
<feature type="domain" description="Acyl-CoA oxidase/dehydrogenase middle" evidence="12">
    <location>
        <begin position="161"/>
        <end position="262"/>
    </location>
</feature>
<dbReference type="EMBL" id="BMMF01000003">
    <property type="protein sequence ID" value="GGK27580.1"/>
    <property type="molecule type" value="Genomic_DNA"/>
</dbReference>
<keyword evidence="4 10" id="KW-0274">FAD</keyword>
<evidence type="ECO:0000256" key="9">
    <source>
        <dbReference type="ARBA" id="ARBA00069043"/>
    </source>
</evidence>
<evidence type="ECO:0000256" key="3">
    <source>
        <dbReference type="ARBA" id="ARBA00022630"/>
    </source>
</evidence>
<dbReference type="Gene3D" id="1.20.140.10">
    <property type="entry name" value="Butyryl-CoA Dehydrogenase, subunit A, domain 3"/>
    <property type="match status" value="1"/>
</dbReference>
<sequence length="592" mass="62680">MAYRAPVSQMLFSMRAVAGLDAAIEGGLYPDLTTQLVAQILEAAGDFAAERLEPLNRPGDLAGLRKDGAAVRTPDGFPKAYQDWISGGWNALPGPVEHGGQGLPILVNTACVEMWNAANMAFALCPILTMGAIDAIEAHASPDLKERYLEKLVSGEWTATMNLTEPQAGSDLSALRTRAERADDGTYRIFGQKIYITFGEHDLTDNIVHLVLARLPDAPHGTRGISLFLVPKILPDGSRNDVVCAGLEHKLGIHAAPTCTMSYGEAGGAVGWLVGEENRGLACMFTMMNNARLAVGVQGVAMAERATQRALDYARERRQGRTVAYTGQGMVAIAEHADVRRMLSSMRGLTEAARGICFLTAASLDAAGRAGDVEARKAAFERASLLTPLAKAFSTDIAVEVASLGVQVHGGMGFVEETGAAQYYRDARILPIYEGTNGIQAIDLVTRKLPLSGGATVRAEIARIRASATRVTKEADERFGALGPRLREATMRLDEATAWMLAALAEGRQDDVLAGATPYLRLFAMTRGVACLADEALAAKAALAAGETDPAHEARIARARYMAEAHLGETEGLARSATAGAAALPAADALAV</sequence>
<keyword evidence="16" id="KW-1185">Reference proteome</keyword>
<dbReference type="AlphaFoldDB" id="A0A917Q5T7"/>
<dbReference type="InterPro" id="IPR052166">
    <property type="entry name" value="Diverse_Acyl-CoA_DH"/>
</dbReference>
<proteinExistence type="inferred from homology"/>
<dbReference type="InterPro" id="IPR036250">
    <property type="entry name" value="AcylCo_DH-like_C"/>
</dbReference>
<evidence type="ECO:0000256" key="4">
    <source>
        <dbReference type="ARBA" id="ARBA00022827"/>
    </source>
</evidence>
<gene>
    <name evidence="15" type="primary">mmgC</name>
    <name evidence="15" type="ORF">GCM10011322_12670</name>
</gene>
<dbReference type="Pfam" id="PF02771">
    <property type="entry name" value="Acyl-CoA_dh_N"/>
    <property type="match status" value="1"/>
</dbReference>
<dbReference type="Pfam" id="PF02770">
    <property type="entry name" value="Acyl-CoA_dh_M"/>
    <property type="match status" value="1"/>
</dbReference>
<dbReference type="FunFam" id="2.40.110.10:FF:000031">
    <property type="entry name" value="Acyl-CoA dehydrogenase, putative"/>
    <property type="match status" value="1"/>
</dbReference>
<keyword evidence="3 10" id="KW-0285">Flavoprotein</keyword>
<evidence type="ECO:0000256" key="1">
    <source>
        <dbReference type="ARBA" id="ARBA00001974"/>
    </source>
</evidence>
<dbReference type="GO" id="GO:0050660">
    <property type="term" value="F:flavin adenine dinucleotide binding"/>
    <property type="evidence" value="ECO:0007669"/>
    <property type="project" value="InterPro"/>
</dbReference>
<evidence type="ECO:0000259" key="13">
    <source>
        <dbReference type="Pfam" id="PF02771"/>
    </source>
</evidence>
<evidence type="ECO:0000259" key="14">
    <source>
        <dbReference type="Pfam" id="PF12806"/>
    </source>
</evidence>
<dbReference type="SUPFAM" id="SSF47203">
    <property type="entry name" value="Acyl-CoA dehydrogenase C-terminal domain-like"/>
    <property type="match status" value="1"/>
</dbReference>
<evidence type="ECO:0000256" key="6">
    <source>
        <dbReference type="ARBA" id="ARBA00051388"/>
    </source>
</evidence>
<evidence type="ECO:0000256" key="5">
    <source>
        <dbReference type="ARBA" id="ARBA00023002"/>
    </source>
</evidence>
<dbReference type="EC" id="1.3.99.41" evidence="8"/>
<dbReference type="Pfam" id="PF00441">
    <property type="entry name" value="Acyl-CoA_dh_1"/>
    <property type="match status" value="1"/>
</dbReference>
<evidence type="ECO:0000256" key="8">
    <source>
        <dbReference type="ARBA" id="ARBA00066694"/>
    </source>
</evidence>
<dbReference type="InterPro" id="IPR006091">
    <property type="entry name" value="Acyl-CoA_Oxase/DH_mid-dom"/>
</dbReference>
<dbReference type="SUPFAM" id="SSF56645">
    <property type="entry name" value="Acyl-CoA dehydrogenase NM domain-like"/>
    <property type="match status" value="1"/>
</dbReference>
<comment type="similarity">
    <text evidence="2 10">Belongs to the acyl-CoA dehydrogenase family.</text>
</comment>
<evidence type="ECO:0000256" key="7">
    <source>
        <dbReference type="ARBA" id="ARBA00058683"/>
    </source>
</evidence>
<dbReference type="GO" id="GO:0016627">
    <property type="term" value="F:oxidoreductase activity, acting on the CH-CH group of donors"/>
    <property type="evidence" value="ECO:0007669"/>
    <property type="project" value="InterPro"/>
</dbReference>
<feature type="domain" description="Acyl-CoA dehydrogenase/oxidase C-terminal" evidence="11">
    <location>
        <begin position="278"/>
        <end position="444"/>
    </location>
</feature>
<dbReference type="InterPro" id="IPR037069">
    <property type="entry name" value="AcylCoA_DH/ox_N_sf"/>
</dbReference>
<dbReference type="InterPro" id="IPR009075">
    <property type="entry name" value="AcylCo_DH/oxidase_C"/>
</dbReference>
<protein>
    <recommendedName>
        <fullName evidence="9">3-methylmercaptopropionyl-CoA dehydrogenase</fullName>
        <ecNumber evidence="8">1.3.99.41</ecNumber>
    </recommendedName>
</protein>
<feature type="domain" description="Acetyl-CoA dehydrogenase-like C-terminal" evidence="14">
    <location>
        <begin position="468"/>
        <end position="584"/>
    </location>
</feature>
<dbReference type="PANTHER" id="PTHR42803">
    <property type="entry name" value="ACYL-COA DEHYDROGENASE"/>
    <property type="match status" value="1"/>
</dbReference>
<evidence type="ECO:0000259" key="11">
    <source>
        <dbReference type="Pfam" id="PF00441"/>
    </source>
</evidence>
<dbReference type="Gene3D" id="2.40.110.10">
    <property type="entry name" value="Butyryl-CoA Dehydrogenase, subunit A, domain 2"/>
    <property type="match status" value="1"/>
</dbReference>
<feature type="domain" description="Acyl-CoA dehydrogenase/oxidase N-terminal" evidence="13">
    <location>
        <begin position="39"/>
        <end position="156"/>
    </location>
</feature>
<comment type="function">
    <text evidence="7">Involved in the assimilation of dimethylsulphoniopropionate (DMSP), an important compound in the fixation of carbon in marine phytoplankton, by mediating the conversion of 3-(methylthio)propanoyl-CoA (MMPA-CoA) to 3-(methylthio)acryloyl-CoA (MTA-CoA).</text>
</comment>
<comment type="cofactor">
    <cofactor evidence="1 10">
        <name>FAD</name>
        <dbReference type="ChEBI" id="CHEBI:57692"/>
    </cofactor>
</comment>
<evidence type="ECO:0000313" key="15">
    <source>
        <dbReference type="EMBL" id="GGK27580.1"/>
    </source>
</evidence>
<name>A0A917Q5T7_9HYPH</name>
<dbReference type="Pfam" id="PF12806">
    <property type="entry name" value="Acyl-CoA_dh_C"/>
    <property type="match status" value="1"/>
</dbReference>